<evidence type="ECO:0000259" key="2">
    <source>
        <dbReference type="Pfam" id="PF16036"/>
    </source>
</evidence>
<dbReference type="GO" id="GO:0016853">
    <property type="term" value="F:isomerase activity"/>
    <property type="evidence" value="ECO:0007669"/>
    <property type="project" value="UniProtKB-KW"/>
</dbReference>
<accession>A0ABU5VQE4</accession>
<feature type="signal peptide" evidence="1">
    <location>
        <begin position="1"/>
        <end position="18"/>
    </location>
</feature>
<keyword evidence="1" id="KW-0732">Signal</keyword>
<name>A0ABU5VQE4_9BACT</name>
<dbReference type="Proteomes" id="UP001302274">
    <property type="component" value="Unassembled WGS sequence"/>
</dbReference>
<gene>
    <name evidence="3" type="ORF">SHI21_03590</name>
</gene>
<dbReference type="RefSeq" id="WP_323574751.1">
    <property type="nucleotide sequence ID" value="NZ_JAYGJQ010000001.1"/>
</dbReference>
<sequence length="182" mass="20324">MKIFFLIMMIVTAVSANALTVDSINFEDKLNVAGKDLVLNGVGIRKATFLKIKVYYGALYLSEKHTNAAEFLQTETPKQIIMHFVRDVDVKDLKKTYLEAFEGANKETYKILLPTLETFNSNLSDIKKGERMIITFLPDGAVLNFAGKSFPKVGNSDFSKALLNMYFINPLDQGLTNGLLGK</sequence>
<dbReference type="SUPFAM" id="SSF54626">
    <property type="entry name" value="Chalcone isomerase"/>
    <property type="match status" value="1"/>
</dbReference>
<dbReference type="Pfam" id="PF16036">
    <property type="entry name" value="Chalcone_3"/>
    <property type="match status" value="1"/>
</dbReference>
<evidence type="ECO:0000313" key="4">
    <source>
        <dbReference type="Proteomes" id="UP001302274"/>
    </source>
</evidence>
<reference evidence="3 4" key="1">
    <citation type="submission" date="2023-11" db="EMBL/GenBank/DDBJ databases">
        <title>A Novel Polar Bacteriovorax (B. antarcticus) Isolated from the Biocrust in Antarctica.</title>
        <authorList>
            <person name="Mun W."/>
            <person name="Choi S.Y."/>
            <person name="Mitchell R.J."/>
        </authorList>
    </citation>
    <scope>NUCLEOTIDE SEQUENCE [LARGE SCALE GENOMIC DNA]</scope>
    <source>
        <strain evidence="3 4">PP10</strain>
    </source>
</reference>
<keyword evidence="4" id="KW-1185">Reference proteome</keyword>
<dbReference type="InterPro" id="IPR016088">
    <property type="entry name" value="Chalcone_isomerase_3-sand"/>
</dbReference>
<proteinExistence type="predicted"/>
<dbReference type="InterPro" id="IPR036298">
    <property type="entry name" value="Chalcone_isomerase_sf"/>
</dbReference>
<comment type="caution">
    <text evidence="3">The sequence shown here is derived from an EMBL/GenBank/DDBJ whole genome shotgun (WGS) entry which is preliminary data.</text>
</comment>
<feature type="domain" description="Chalcone isomerase" evidence="2">
    <location>
        <begin position="19"/>
        <end position="181"/>
    </location>
</feature>
<evidence type="ECO:0000313" key="3">
    <source>
        <dbReference type="EMBL" id="MEA9355264.1"/>
    </source>
</evidence>
<organism evidence="3 4">
    <name type="scientific">Bacteriovorax antarcticus</name>
    <dbReference type="NCBI Taxonomy" id="3088717"/>
    <lineage>
        <taxon>Bacteria</taxon>
        <taxon>Pseudomonadati</taxon>
        <taxon>Bdellovibrionota</taxon>
        <taxon>Bacteriovoracia</taxon>
        <taxon>Bacteriovoracales</taxon>
        <taxon>Bacteriovoracaceae</taxon>
        <taxon>Bacteriovorax</taxon>
    </lineage>
</organism>
<evidence type="ECO:0000256" key="1">
    <source>
        <dbReference type="SAM" id="SignalP"/>
    </source>
</evidence>
<keyword evidence="3" id="KW-0413">Isomerase</keyword>
<dbReference type="InterPro" id="IPR016087">
    <property type="entry name" value="Chalcone_isomerase"/>
</dbReference>
<protein>
    <submittedName>
        <fullName evidence="3">Chalcone isomerase family protein</fullName>
    </submittedName>
</protein>
<dbReference type="EMBL" id="JAYGJQ010000001">
    <property type="protein sequence ID" value="MEA9355264.1"/>
    <property type="molecule type" value="Genomic_DNA"/>
</dbReference>
<feature type="chain" id="PRO_5046472762" evidence="1">
    <location>
        <begin position="19"/>
        <end position="182"/>
    </location>
</feature>
<dbReference type="Gene3D" id="3.50.70.10">
    <property type="match status" value="1"/>
</dbReference>